<organism evidence="1 2">
    <name type="scientific">Suillus placidus</name>
    <dbReference type="NCBI Taxonomy" id="48579"/>
    <lineage>
        <taxon>Eukaryota</taxon>
        <taxon>Fungi</taxon>
        <taxon>Dikarya</taxon>
        <taxon>Basidiomycota</taxon>
        <taxon>Agaricomycotina</taxon>
        <taxon>Agaricomycetes</taxon>
        <taxon>Agaricomycetidae</taxon>
        <taxon>Boletales</taxon>
        <taxon>Suillineae</taxon>
        <taxon>Suillaceae</taxon>
        <taxon>Suillus</taxon>
    </lineage>
</organism>
<keyword evidence="2" id="KW-1185">Reference proteome</keyword>
<protein>
    <submittedName>
        <fullName evidence="1">Fungal fruit body lectin</fullName>
    </submittedName>
</protein>
<dbReference type="EMBL" id="JABBWD010000006">
    <property type="protein sequence ID" value="KAG1781199.1"/>
    <property type="molecule type" value="Genomic_DNA"/>
</dbReference>
<dbReference type="AlphaFoldDB" id="A0A9P7D6F7"/>
<dbReference type="Pfam" id="PF07367">
    <property type="entry name" value="FB_lectin"/>
    <property type="match status" value="1"/>
</dbReference>
<dbReference type="OrthoDB" id="4791458at2759"/>
<dbReference type="Proteomes" id="UP000714275">
    <property type="component" value="Unassembled WGS sequence"/>
</dbReference>
<dbReference type="InterPro" id="IPR015926">
    <property type="entry name" value="Cytolysin/lectin"/>
</dbReference>
<accession>A0A9P7D6F7</accession>
<comment type="caution">
    <text evidence="1">The sequence shown here is derived from an EMBL/GenBank/DDBJ whole genome shotgun (WGS) entry which is preliminary data.</text>
</comment>
<evidence type="ECO:0000313" key="1">
    <source>
        <dbReference type="EMBL" id="KAG1781199.1"/>
    </source>
</evidence>
<dbReference type="Gene3D" id="2.60.270.20">
    <property type="entry name" value="Cytolysin/lectin"/>
    <property type="match status" value="1"/>
</dbReference>
<evidence type="ECO:0000313" key="2">
    <source>
        <dbReference type="Proteomes" id="UP000714275"/>
    </source>
</evidence>
<name>A0A9P7D6F7_9AGAM</name>
<dbReference type="SUPFAM" id="SSF63724">
    <property type="entry name" value="Cytolysin/lectin"/>
    <property type="match status" value="1"/>
</dbReference>
<feature type="non-terminal residue" evidence="1">
    <location>
        <position position="1"/>
    </location>
</feature>
<proteinExistence type="predicted"/>
<dbReference type="InterPro" id="IPR009960">
    <property type="entry name" value="Fruit_body_lectin_fun"/>
</dbReference>
<gene>
    <name evidence="1" type="ORF">EV702DRAFT_962843</name>
</gene>
<reference evidence="1" key="1">
    <citation type="journal article" date="2020" name="New Phytol.">
        <title>Comparative genomics reveals dynamic genome evolution in host specialist ectomycorrhizal fungi.</title>
        <authorList>
            <person name="Lofgren L.A."/>
            <person name="Nguyen N.H."/>
            <person name="Vilgalys R."/>
            <person name="Ruytinx J."/>
            <person name="Liao H.L."/>
            <person name="Branco S."/>
            <person name="Kuo A."/>
            <person name="LaButti K."/>
            <person name="Lipzen A."/>
            <person name="Andreopoulos W."/>
            <person name="Pangilinan J."/>
            <person name="Riley R."/>
            <person name="Hundley H."/>
            <person name="Na H."/>
            <person name="Barry K."/>
            <person name="Grigoriev I.V."/>
            <person name="Stajich J.E."/>
            <person name="Kennedy P.G."/>
        </authorList>
    </citation>
    <scope>NUCLEOTIDE SEQUENCE</scope>
    <source>
        <strain evidence="1">DOB743</strain>
    </source>
</reference>
<sequence>FTLGEKTAWYYGTWSNTDSIQTLDMAYDGSSGALRFRNGVGEAFLVTLGVHNDKRWCDVVTDLKPWDTGVKIHPEYYTDSPRSQAL</sequence>